<name>A0A919L1H6_9ACTN</name>
<dbReference type="Gene3D" id="3.40.190.10">
    <property type="entry name" value="Periplasmic binding protein-like II"/>
    <property type="match status" value="1"/>
</dbReference>
<dbReference type="EMBL" id="BNBO01000047">
    <property type="protein sequence ID" value="GHH80443.1"/>
    <property type="molecule type" value="Genomic_DNA"/>
</dbReference>
<dbReference type="GeneID" id="95356397"/>
<dbReference type="InterPro" id="IPR006059">
    <property type="entry name" value="SBP"/>
</dbReference>
<dbReference type="AlphaFoldDB" id="A0A919L1H6"/>
<dbReference type="PANTHER" id="PTHR43649:SF12">
    <property type="entry name" value="DIACETYLCHITOBIOSE BINDING PROTEIN DASA"/>
    <property type="match status" value="1"/>
</dbReference>
<accession>A0A919L1H6</accession>
<dbReference type="SUPFAM" id="SSF53850">
    <property type="entry name" value="Periplasmic binding protein-like II"/>
    <property type="match status" value="1"/>
</dbReference>
<evidence type="ECO:0000313" key="2">
    <source>
        <dbReference type="EMBL" id="GHH80443.1"/>
    </source>
</evidence>
<dbReference type="PROSITE" id="PS51318">
    <property type="entry name" value="TAT"/>
    <property type="match status" value="1"/>
</dbReference>
<proteinExistence type="predicted"/>
<evidence type="ECO:0000256" key="1">
    <source>
        <dbReference type="SAM" id="SignalP"/>
    </source>
</evidence>
<dbReference type="RefSeq" id="WP_190214115.1">
    <property type="nucleotide sequence ID" value="NZ_BNBO01000047.1"/>
</dbReference>
<reference evidence="2" key="2">
    <citation type="submission" date="2020-09" db="EMBL/GenBank/DDBJ databases">
        <authorList>
            <person name="Sun Q."/>
            <person name="Ohkuma M."/>
        </authorList>
    </citation>
    <scope>NUCLEOTIDE SEQUENCE</scope>
    <source>
        <strain evidence="2">JCM 4646</strain>
    </source>
</reference>
<keyword evidence="1" id="KW-0732">Signal</keyword>
<sequence length="449" mass="46489">MPSSTPTPGHRSPRRPALAACAALLVAGLMSACGTPGTAPASSAAAPAVSTAVPNDKVTLSVLSSDTSETTKALSAAFEKKYPNVTVDFRFTGVDSYDTSLDLTLGSDSAPDLALLNKLGNTAKAGLIRDLGPYVDAYGWDKTVSASELDQWRADNQGKALGVGKLWAAPAGFSLVGVYYNKDVAAKLGIEPPKTLAEFEQDLAKAKAAGELPIQMPNMQGQSSYLFQALTNTFQGPDKSTAWAFGSPGSTLENDSATRAAQKVADWAKQGYLPSGANGTDGAGAMSAFTKGQGLFMFDGNWDATAVDKALPGKAGFFTLPGESATAPSTGVGTSLAYAIPTKAKHPDLAAAFLDFMTTPEAAAIEFASGYMPVAQAESVKAPDNSILADYAAAWAGVAKSNGLVPYFNNSTPTMNDTLTSQGQQLVAGKTSPADYLKALQDDWQKGHK</sequence>
<protein>
    <submittedName>
        <fullName evidence="2">Sugar ABC transporter substrate-binding protein</fullName>
    </submittedName>
</protein>
<gene>
    <name evidence="2" type="ORF">GCM10018781_60720</name>
</gene>
<evidence type="ECO:0000313" key="3">
    <source>
        <dbReference type="Proteomes" id="UP000617734"/>
    </source>
</evidence>
<dbReference type="InterPro" id="IPR050490">
    <property type="entry name" value="Bact_solute-bd_prot1"/>
</dbReference>
<feature type="signal peptide" evidence="1">
    <location>
        <begin position="1"/>
        <end position="32"/>
    </location>
</feature>
<organism evidence="2 3">
    <name type="scientific">Kitasatospora indigofera</name>
    <dbReference type="NCBI Taxonomy" id="67307"/>
    <lineage>
        <taxon>Bacteria</taxon>
        <taxon>Bacillati</taxon>
        <taxon>Actinomycetota</taxon>
        <taxon>Actinomycetes</taxon>
        <taxon>Kitasatosporales</taxon>
        <taxon>Streptomycetaceae</taxon>
        <taxon>Kitasatospora</taxon>
    </lineage>
</organism>
<comment type="caution">
    <text evidence="2">The sequence shown here is derived from an EMBL/GenBank/DDBJ whole genome shotgun (WGS) entry which is preliminary data.</text>
</comment>
<reference evidence="2" key="1">
    <citation type="journal article" date="2014" name="Int. J. Syst. Evol. Microbiol.">
        <title>Complete genome sequence of Corynebacterium casei LMG S-19264T (=DSM 44701T), isolated from a smear-ripened cheese.</title>
        <authorList>
            <consortium name="US DOE Joint Genome Institute (JGI-PGF)"/>
            <person name="Walter F."/>
            <person name="Albersmeier A."/>
            <person name="Kalinowski J."/>
            <person name="Ruckert C."/>
        </authorList>
    </citation>
    <scope>NUCLEOTIDE SEQUENCE</scope>
    <source>
        <strain evidence="2">JCM 4646</strain>
    </source>
</reference>
<dbReference type="InterPro" id="IPR006311">
    <property type="entry name" value="TAT_signal"/>
</dbReference>
<dbReference type="PANTHER" id="PTHR43649">
    <property type="entry name" value="ARABINOSE-BINDING PROTEIN-RELATED"/>
    <property type="match status" value="1"/>
</dbReference>
<dbReference type="Proteomes" id="UP000617734">
    <property type="component" value="Unassembled WGS sequence"/>
</dbReference>
<dbReference type="Pfam" id="PF01547">
    <property type="entry name" value="SBP_bac_1"/>
    <property type="match status" value="1"/>
</dbReference>
<feature type="chain" id="PRO_5038592929" evidence="1">
    <location>
        <begin position="33"/>
        <end position="449"/>
    </location>
</feature>
<keyword evidence="3" id="KW-1185">Reference proteome</keyword>